<protein>
    <submittedName>
        <fullName evidence="1">Uncharacterized protein</fullName>
    </submittedName>
</protein>
<comment type="caution">
    <text evidence="1">The sequence shown here is derived from an EMBL/GenBank/DDBJ whole genome shotgun (WGS) entry which is preliminary data.</text>
</comment>
<gene>
    <name evidence="1" type="ORF">F2Q69_00010292</name>
</gene>
<dbReference type="Proteomes" id="UP000712600">
    <property type="component" value="Unassembled WGS sequence"/>
</dbReference>
<accession>A0A8S9R3F9</accession>
<reference evidence="1" key="1">
    <citation type="submission" date="2019-12" db="EMBL/GenBank/DDBJ databases">
        <title>Genome sequencing and annotation of Brassica cretica.</title>
        <authorList>
            <person name="Studholme D.J."/>
            <person name="Sarris P."/>
        </authorList>
    </citation>
    <scope>NUCLEOTIDE SEQUENCE</scope>
    <source>
        <strain evidence="1">PFS-109/04</strain>
        <tissue evidence="1">Leaf</tissue>
    </source>
</reference>
<organism evidence="1 2">
    <name type="scientific">Brassica cretica</name>
    <name type="common">Mustard</name>
    <dbReference type="NCBI Taxonomy" id="69181"/>
    <lineage>
        <taxon>Eukaryota</taxon>
        <taxon>Viridiplantae</taxon>
        <taxon>Streptophyta</taxon>
        <taxon>Embryophyta</taxon>
        <taxon>Tracheophyta</taxon>
        <taxon>Spermatophyta</taxon>
        <taxon>Magnoliopsida</taxon>
        <taxon>eudicotyledons</taxon>
        <taxon>Gunneridae</taxon>
        <taxon>Pentapetalae</taxon>
        <taxon>rosids</taxon>
        <taxon>malvids</taxon>
        <taxon>Brassicales</taxon>
        <taxon>Brassicaceae</taxon>
        <taxon>Brassiceae</taxon>
        <taxon>Brassica</taxon>
    </lineage>
</organism>
<evidence type="ECO:0000313" key="1">
    <source>
        <dbReference type="EMBL" id="KAF3558198.1"/>
    </source>
</evidence>
<proteinExistence type="predicted"/>
<evidence type="ECO:0000313" key="2">
    <source>
        <dbReference type="Proteomes" id="UP000712600"/>
    </source>
</evidence>
<sequence>MLKRSIVAALPCSCLAKSPEVTSDFLRSSRRSSRMSFHCEEWAGIIYWIGSFEELFSCQHLFGTSANRMCIPFGIPNISAISLELHHWPACNITFLVSGRCCRRLLSSGLREVTSRSARSSVGEARGAVLLHYQKLEVIRSRFFQPISVVDERGCSVMVQDDAEFSLPPEEFLTDDGFLVENAWGSELALMNIINGYSNHNGRGRWAVSEIRRMTSTLEGSFIGNHLEGNGRVVSSLTSSLYLSQGMLKMMAPPSMQMRSFSYKPVDDEKKKKELQEELKNKNWYIEVAREALKKEGTEVAFPFAMLARESKKKRKQLEEECNDRAVFKKFWQDQAVLFEKREENAKNEKNEKNKKKKN</sequence>
<dbReference type="EMBL" id="QGKX02000996">
    <property type="protein sequence ID" value="KAF3558198.1"/>
    <property type="molecule type" value="Genomic_DNA"/>
</dbReference>
<dbReference type="AlphaFoldDB" id="A0A8S9R3F9"/>
<name>A0A8S9R3F9_BRACR</name>